<feature type="compositionally biased region" description="Polar residues" evidence="3">
    <location>
        <begin position="1"/>
        <end position="12"/>
    </location>
</feature>
<dbReference type="GO" id="GO:0003714">
    <property type="term" value="F:transcription corepressor activity"/>
    <property type="evidence" value="ECO:0007669"/>
    <property type="project" value="InterPro"/>
</dbReference>
<dbReference type="GO" id="GO:0005829">
    <property type="term" value="C:cytosol"/>
    <property type="evidence" value="ECO:0007669"/>
    <property type="project" value="TreeGrafter"/>
</dbReference>
<dbReference type="AlphaFoldDB" id="A0A6H0XKN8"/>
<dbReference type="PANTHER" id="PTHR19424:SF0">
    <property type="entry name" value="HEAT SHOCK FACTOR BINDING PROTEIN 1"/>
    <property type="match status" value="1"/>
</dbReference>
<evidence type="ECO:0000313" key="4">
    <source>
        <dbReference type="EMBL" id="QIW95301.1"/>
    </source>
</evidence>
<dbReference type="InterPro" id="IPR009643">
    <property type="entry name" value="HS1-bd"/>
</dbReference>
<comment type="similarity">
    <text evidence="1">Belongs to the HSBP1 family.</text>
</comment>
<feature type="coiled-coil region" evidence="2">
    <location>
        <begin position="49"/>
        <end position="76"/>
    </location>
</feature>
<accession>A0A6H0XKN8</accession>
<dbReference type="Proteomes" id="UP000503462">
    <property type="component" value="Chromosome 1"/>
</dbReference>
<dbReference type="GO" id="GO:0005634">
    <property type="term" value="C:nucleus"/>
    <property type="evidence" value="ECO:0007669"/>
    <property type="project" value="TreeGrafter"/>
</dbReference>
<name>A0A6H0XKN8_9PEZI</name>
<dbReference type="EMBL" id="CP051139">
    <property type="protein sequence ID" value="QIW95301.1"/>
    <property type="molecule type" value="Genomic_DNA"/>
</dbReference>
<proteinExistence type="inferred from homology"/>
<evidence type="ECO:0000313" key="5">
    <source>
        <dbReference type="Proteomes" id="UP000503462"/>
    </source>
</evidence>
<evidence type="ECO:0000256" key="3">
    <source>
        <dbReference type="SAM" id="MobiDB-lite"/>
    </source>
</evidence>
<dbReference type="GO" id="GO:0070370">
    <property type="term" value="P:cellular heat acclimation"/>
    <property type="evidence" value="ECO:0007669"/>
    <property type="project" value="TreeGrafter"/>
</dbReference>
<evidence type="ECO:0000256" key="1">
    <source>
        <dbReference type="ARBA" id="ARBA00006349"/>
    </source>
</evidence>
<dbReference type="Pfam" id="PF06825">
    <property type="entry name" value="HSBP1"/>
    <property type="match status" value="1"/>
</dbReference>
<evidence type="ECO:0008006" key="6">
    <source>
        <dbReference type="Google" id="ProtNLM"/>
    </source>
</evidence>
<dbReference type="OrthoDB" id="4159489at2759"/>
<reference evidence="4 5" key="1">
    <citation type="journal article" date="2016" name="Sci. Rep.">
        <title>Peltaster fructicola genome reveals evolution from an invasive phytopathogen to an ectophytic parasite.</title>
        <authorList>
            <person name="Xu C."/>
            <person name="Chen H."/>
            <person name="Gleason M.L."/>
            <person name="Xu J.R."/>
            <person name="Liu H."/>
            <person name="Zhang R."/>
            <person name="Sun G."/>
        </authorList>
    </citation>
    <scope>NUCLEOTIDE SEQUENCE [LARGE SCALE GENOMIC DNA]</scope>
    <source>
        <strain evidence="4 5">LNHT1506</strain>
    </source>
</reference>
<gene>
    <name evidence="4" type="ORF">AMS68_000819</name>
</gene>
<dbReference type="PANTHER" id="PTHR19424">
    <property type="entry name" value="HEAT SHOCK FACTOR BINDING PROTEIN 1"/>
    <property type="match status" value="1"/>
</dbReference>
<keyword evidence="2" id="KW-0175">Coiled coil</keyword>
<sequence length="83" mass="8815">MSSDSSSLSAQVNRLGMGADQEHETAPAELVASVEDLLNQLGPKFSSLSSEMIAKMDEMSRRLDNLEATIQAGNTAAESEADK</sequence>
<organism evidence="4 5">
    <name type="scientific">Peltaster fructicola</name>
    <dbReference type="NCBI Taxonomy" id="286661"/>
    <lineage>
        <taxon>Eukaryota</taxon>
        <taxon>Fungi</taxon>
        <taxon>Dikarya</taxon>
        <taxon>Ascomycota</taxon>
        <taxon>Pezizomycotina</taxon>
        <taxon>Dothideomycetes</taxon>
        <taxon>Dothideomycetes incertae sedis</taxon>
        <taxon>Peltaster</taxon>
    </lineage>
</organism>
<dbReference type="Gene3D" id="1.20.5.430">
    <property type="match status" value="1"/>
</dbReference>
<feature type="region of interest" description="Disordered" evidence="3">
    <location>
        <begin position="1"/>
        <end position="28"/>
    </location>
</feature>
<evidence type="ECO:0000256" key="2">
    <source>
        <dbReference type="SAM" id="Coils"/>
    </source>
</evidence>
<keyword evidence="5" id="KW-1185">Reference proteome</keyword>
<protein>
    <recommendedName>
        <fullName evidence="6">Heat shock factor binding protein 1</fullName>
    </recommendedName>
</protein>